<reference evidence="1 2" key="1">
    <citation type="submission" date="2015-05" db="EMBL/GenBank/DDBJ databases">
        <title>Evolution of Trichinella species and genotypes.</title>
        <authorList>
            <person name="Korhonen P.K."/>
            <person name="Edoardo P."/>
            <person name="Giuseppe L.R."/>
            <person name="Gasser R.B."/>
        </authorList>
    </citation>
    <scope>NUCLEOTIDE SEQUENCE [LARGE SCALE GENOMIC DNA]</scope>
    <source>
        <strain evidence="1">ISS10</strain>
    </source>
</reference>
<sequence>MDNDKPITETDKDIQVVVRVLKFHTVKHKYEMFLFLSVSKSDFTDRSIVTLKYAKIQCLLKRREKLKHFTSVFVAFRFFPAITCDFKSTVPMMTSDTQ</sequence>
<gene>
    <name evidence="1" type="ORF">T02_10454</name>
</gene>
<dbReference type="OrthoDB" id="10448901at2759"/>
<evidence type="ECO:0000313" key="1">
    <source>
        <dbReference type="EMBL" id="KRZ57909.1"/>
    </source>
</evidence>
<protein>
    <submittedName>
        <fullName evidence="1">Uncharacterized protein</fullName>
    </submittedName>
</protein>
<accession>A0A0V1LEG6</accession>
<evidence type="ECO:0000313" key="2">
    <source>
        <dbReference type="Proteomes" id="UP000054721"/>
    </source>
</evidence>
<comment type="caution">
    <text evidence="1">The sequence shown here is derived from an EMBL/GenBank/DDBJ whole genome shotgun (WGS) entry which is preliminary data.</text>
</comment>
<dbReference type="EMBL" id="JYDW01000066">
    <property type="protein sequence ID" value="KRZ57909.1"/>
    <property type="molecule type" value="Genomic_DNA"/>
</dbReference>
<dbReference type="Proteomes" id="UP000054721">
    <property type="component" value="Unassembled WGS sequence"/>
</dbReference>
<organism evidence="1 2">
    <name type="scientific">Trichinella nativa</name>
    <dbReference type="NCBI Taxonomy" id="6335"/>
    <lineage>
        <taxon>Eukaryota</taxon>
        <taxon>Metazoa</taxon>
        <taxon>Ecdysozoa</taxon>
        <taxon>Nematoda</taxon>
        <taxon>Enoplea</taxon>
        <taxon>Dorylaimia</taxon>
        <taxon>Trichinellida</taxon>
        <taxon>Trichinellidae</taxon>
        <taxon>Trichinella</taxon>
    </lineage>
</organism>
<keyword evidence="2" id="KW-1185">Reference proteome</keyword>
<dbReference type="AlphaFoldDB" id="A0A0V1LEG6"/>
<name>A0A0V1LEG6_9BILA</name>
<proteinExistence type="predicted"/>